<organism evidence="1 2">
    <name type="scientific">Allacma fusca</name>
    <dbReference type="NCBI Taxonomy" id="39272"/>
    <lineage>
        <taxon>Eukaryota</taxon>
        <taxon>Metazoa</taxon>
        <taxon>Ecdysozoa</taxon>
        <taxon>Arthropoda</taxon>
        <taxon>Hexapoda</taxon>
        <taxon>Collembola</taxon>
        <taxon>Symphypleona</taxon>
        <taxon>Sminthuridae</taxon>
        <taxon>Allacma</taxon>
    </lineage>
</organism>
<evidence type="ECO:0000313" key="2">
    <source>
        <dbReference type="Proteomes" id="UP000708208"/>
    </source>
</evidence>
<name>A0A8J2LEE7_9HEXA</name>
<accession>A0A8J2LEE7</accession>
<sequence length="52" mass="6046">MEAKAEREETPLYTYTDAVARLIRGTKNQINEESAKIFMIRGASRVDNQDKW</sequence>
<evidence type="ECO:0000313" key="1">
    <source>
        <dbReference type="EMBL" id="CAG7830749.1"/>
    </source>
</evidence>
<dbReference type="OrthoDB" id="190201at2759"/>
<reference evidence="1" key="1">
    <citation type="submission" date="2021-06" db="EMBL/GenBank/DDBJ databases">
        <authorList>
            <person name="Hodson N. C."/>
            <person name="Mongue J. A."/>
            <person name="Jaron S. K."/>
        </authorList>
    </citation>
    <scope>NUCLEOTIDE SEQUENCE</scope>
</reference>
<comment type="caution">
    <text evidence="1">The sequence shown here is derived from an EMBL/GenBank/DDBJ whole genome shotgun (WGS) entry which is preliminary data.</text>
</comment>
<gene>
    <name evidence="1" type="ORF">AFUS01_LOCUS40534</name>
</gene>
<dbReference type="EMBL" id="CAJVCH010557441">
    <property type="protein sequence ID" value="CAG7830749.1"/>
    <property type="molecule type" value="Genomic_DNA"/>
</dbReference>
<proteinExistence type="predicted"/>
<dbReference type="AlphaFoldDB" id="A0A8J2LEE7"/>
<keyword evidence="2" id="KW-1185">Reference proteome</keyword>
<protein>
    <submittedName>
        <fullName evidence="1">Uncharacterized protein</fullName>
    </submittedName>
</protein>
<feature type="non-terminal residue" evidence="1">
    <location>
        <position position="1"/>
    </location>
</feature>
<dbReference type="Proteomes" id="UP000708208">
    <property type="component" value="Unassembled WGS sequence"/>
</dbReference>